<protein>
    <recommendedName>
        <fullName evidence="1">Ribosomal protein eL8/eL30/eS12/Gadd45 domain-containing protein</fullName>
    </recommendedName>
</protein>
<sequence>MTPMNTQKLMNLIGLAQRASRLIVGETQVLTVVRSQQAKLVILAADAGAATAKRITDKCAFYQIPLTQALTSTELTTALGRPRKIVAVMDAGFARSMEALM</sequence>
<evidence type="ECO:0000259" key="1">
    <source>
        <dbReference type="Pfam" id="PF01248"/>
    </source>
</evidence>
<dbReference type="Proteomes" id="UP000050949">
    <property type="component" value="Unassembled WGS sequence"/>
</dbReference>
<reference evidence="2 3" key="1">
    <citation type="journal article" date="2015" name="Genome Announc.">
        <title>Expanding the biotechnology potential of lactobacilli through comparative genomics of 213 strains and associated genera.</title>
        <authorList>
            <person name="Sun Z."/>
            <person name="Harris H.M."/>
            <person name="McCann A."/>
            <person name="Guo C."/>
            <person name="Argimon S."/>
            <person name="Zhang W."/>
            <person name="Yang X."/>
            <person name="Jeffery I.B."/>
            <person name="Cooney J.C."/>
            <person name="Kagawa T.F."/>
            <person name="Liu W."/>
            <person name="Song Y."/>
            <person name="Salvetti E."/>
            <person name="Wrobel A."/>
            <person name="Rasinkangas P."/>
            <person name="Parkhill J."/>
            <person name="Rea M.C."/>
            <person name="O'Sullivan O."/>
            <person name="Ritari J."/>
            <person name="Douillard F.P."/>
            <person name="Paul Ross R."/>
            <person name="Yang R."/>
            <person name="Briner A.E."/>
            <person name="Felis G.E."/>
            <person name="de Vos W.M."/>
            <person name="Barrangou R."/>
            <person name="Klaenhammer T.R."/>
            <person name="Caufield P.W."/>
            <person name="Cui Y."/>
            <person name="Zhang H."/>
            <person name="O'Toole P.W."/>
        </authorList>
    </citation>
    <scope>NUCLEOTIDE SEQUENCE [LARGE SCALE GENOMIC DNA]</scope>
    <source>
        <strain evidence="2 3">DSM 16991</strain>
    </source>
</reference>
<dbReference type="InterPro" id="IPR029064">
    <property type="entry name" value="Ribosomal_eL30-like_sf"/>
</dbReference>
<dbReference type="AlphaFoldDB" id="A0A0R1X8Q6"/>
<evidence type="ECO:0000313" key="3">
    <source>
        <dbReference type="Proteomes" id="UP000050949"/>
    </source>
</evidence>
<evidence type="ECO:0000313" key="2">
    <source>
        <dbReference type="EMBL" id="KRM24900.1"/>
    </source>
</evidence>
<dbReference type="EMBL" id="AZFW01000129">
    <property type="protein sequence ID" value="KRM24900.1"/>
    <property type="molecule type" value="Genomic_DNA"/>
</dbReference>
<comment type="caution">
    <text evidence="2">The sequence shown here is derived from an EMBL/GenBank/DDBJ whole genome shotgun (WGS) entry which is preliminary data.</text>
</comment>
<dbReference type="InterPro" id="IPR004038">
    <property type="entry name" value="Ribosomal_eL8/eL30/eS12/Gad45"/>
</dbReference>
<dbReference type="RefSeq" id="WP_371859360.1">
    <property type="nucleotide sequence ID" value="NZ_AZFW01000129.1"/>
</dbReference>
<dbReference type="SUPFAM" id="SSF55315">
    <property type="entry name" value="L30e-like"/>
    <property type="match status" value="1"/>
</dbReference>
<dbReference type="PATRIC" id="fig|1122147.4.peg.1314"/>
<feature type="domain" description="Ribosomal protein eL8/eL30/eS12/Gadd45" evidence="1">
    <location>
        <begin position="8"/>
        <end position="94"/>
    </location>
</feature>
<dbReference type="NCBIfam" id="NF005585">
    <property type="entry name" value="PRK07283.1"/>
    <property type="match status" value="1"/>
</dbReference>
<dbReference type="Gene3D" id="3.30.1330.30">
    <property type="match status" value="1"/>
</dbReference>
<name>A0A0R1X8Q6_9LACO</name>
<proteinExistence type="predicted"/>
<dbReference type="eggNOG" id="COG1358">
    <property type="taxonomic scope" value="Bacteria"/>
</dbReference>
<gene>
    <name evidence="2" type="ORF">FC91_GL001271</name>
</gene>
<organism evidence="2 3">
    <name type="scientific">Schleiferilactobacillus harbinensis DSM 16991</name>
    <dbReference type="NCBI Taxonomy" id="1122147"/>
    <lineage>
        <taxon>Bacteria</taxon>
        <taxon>Bacillati</taxon>
        <taxon>Bacillota</taxon>
        <taxon>Bacilli</taxon>
        <taxon>Lactobacillales</taxon>
        <taxon>Lactobacillaceae</taxon>
        <taxon>Schleiferilactobacillus</taxon>
    </lineage>
</organism>
<accession>A0A0R1X8Q6</accession>
<dbReference type="Pfam" id="PF01248">
    <property type="entry name" value="Ribosomal_L7Ae"/>
    <property type="match status" value="1"/>
</dbReference>